<dbReference type="KEGG" id="vhy:G7082_00750"/>
<protein>
    <submittedName>
        <fullName evidence="1">PduM family microcompartment protein</fullName>
    </submittedName>
</protein>
<dbReference type="InterPro" id="IPR030992">
    <property type="entry name" value="PduM"/>
</dbReference>
<dbReference type="RefSeq" id="WP_166033271.1">
    <property type="nucleotide sequence ID" value="NZ_CP049887.1"/>
</dbReference>
<dbReference type="GO" id="GO:0005198">
    <property type="term" value="F:structural molecule activity"/>
    <property type="evidence" value="ECO:0007669"/>
    <property type="project" value="InterPro"/>
</dbReference>
<dbReference type="Proteomes" id="UP000501747">
    <property type="component" value="Chromosome"/>
</dbReference>
<accession>A0A6G8AQB3</accession>
<reference evidence="1 2" key="1">
    <citation type="submission" date="2020-03" db="EMBL/GenBank/DDBJ databases">
        <title>Vagococcus sp. nov., isolated from beetles.</title>
        <authorList>
            <person name="Hyun D.-W."/>
            <person name="Bae J.-W."/>
        </authorList>
    </citation>
    <scope>NUCLEOTIDE SEQUENCE [LARGE SCALE GENOMIC DNA]</scope>
    <source>
        <strain evidence="1 2">HDW17B</strain>
    </source>
</reference>
<evidence type="ECO:0000313" key="1">
    <source>
        <dbReference type="EMBL" id="QIL47159.1"/>
    </source>
</evidence>
<dbReference type="Pfam" id="PF15953">
    <property type="entry name" value="PDU_like"/>
    <property type="match status" value="1"/>
</dbReference>
<proteinExistence type="predicted"/>
<organism evidence="1 2">
    <name type="scientific">Vagococcus hydrophili</name>
    <dbReference type="NCBI Taxonomy" id="2714947"/>
    <lineage>
        <taxon>Bacteria</taxon>
        <taxon>Bacillati</taxon>
        <taxon>Bacillota</taxon>
        <taxon>Bacilli</taxon>
        <taxon>Lactobacillales</taxon>
        <taxon>Enterococcaceae</taxon>
        <taxon>Vagococcus</taxon>
    </lineage>
</organism>
<evidence type="ECO:0000313" key="2">
    <source>
        <dbReference type="Proteomes" id="UP000501747"/>
    </source>
</evidence>
<dbReference type="EMBL" id="CP049887">
    <property type="protein sequence ID" value="QIL47159.1"/>
    <property type="molecule type" value="Genomic_DNA"/>
</dbReference>
<keyword evidence="2" id="KW-1185">Reference proteome</keyword>
<dbReference type="AlphaFoldDB" id="A0A6G8AQB3"/>
<dbReference type="NCBIfam" id="TIGR04493">
    <property type="entry name" value="microcomp_PduM"/>
    <property type="match status" value="1"/>
</dbReference>
<sequence>MDEEKLVQLIKEKLIARETAKTVFSYQHYGQINASPDSSIFKNYRRVEFNGVSIQLMNDLYRCEKTPWIDWILTGISYQTVFYFEINQFILPFIPWKMLTGWPINFIISTCEVHAFQESMITRSMIVGLLESSYLVKLNHQKITGEALELIKRKKIQVIERSNQSCIWEK</sequence>
<name>A0A6G8AQB3_9ENTE</name>
<gene>
    <name evidence="1" type="primary">pduM</name>
    <name evidence="1" type="ORF">G7082_00750</name>
</gene>